<comment type="caution">
    <text evidence="1">The sequence shown here is derived from an EMBL/GenBank/DDBJ whole genome shotgun (WGS) entry which is preliminary data.</text>
</comment>
<proteinExistence type="predicted"/>
<dbReference type="Proteomes" id="UP000033710">
    <property type="component" value="Unassembled WGS sequence"/>
</dbReference>
<protein>
    <submittedName>
        <fullName evidence="1">Uncharacterized protein</fullName>
    </submittedName>
</protein>
<organism evidence="1 2">
    <name type="scientific">Sporothrix schenckii 1099-18</name>
    <dbReference type="NCBI Taxonomy" id="1397361"/>
    <lineage>
        <taxon>Eukaryota</taxon>
        <taxon>Fungi</taxon>
        <taxon>Dikarya</taxon>
        <taxon>Ascomycota</taxon>
        <taxon>Pezizomycotina</taxon>
        <taxon>Sordariomycetes</taxon>
        <taxon>Sordariomycetidae</taxon>
        <taxon>Ophiostomatales</taxon>
        <taxon>Ophiostomataceae</taxon>
        <taxon>Sporothrix</taxon>
    </lineage>
</organism>
<gene>
    <name evidence="1" type="ORF">SPSK_06815</name>
</gene>
<name>A0A0F2MIG5_SPOSC</name>
<sequence>MRTWTDLRCPPMHRPRTQIGWTHEEHRRCGCQCYLTTPSTKASAERLVNIAEAVDEARRVEEVSVFQDLLAIE</sequence>
<dbReference type="KEGG" id="ssck:SPSK_06815"/>
<dbReference type="VEuPathDB" id="FungiDB:SPSK_06815"/>
<evidence type="ECO:0000313" key="2">
    <source>
        <dbReference type="Proteomes" id="UP000033710"/>
    </source>
</evidence>
<dbReference type="AlphaFoldDB" id="A0A0F2MIG5"/>
<accession>A0A0F2MIG5</accession>
<dbReference type="GeneID" id="27668784"/>
<reference evidence="1 2" key="2">
    <citation type="journal article" date="2015" name="Eukaryot. Cell">
        <title>Asexual propagation of a virulent clone complex in a human and feline outbreak of sporotrichosis.</title>
        <authorList>
            <person name="Teixeira Mde M."/>
            <person name="Rodrigues A.M."/>
            <person name="Tsui C.K."/>
            <person name="de Almeida L.G."/>
            <person name="Van Diepeningen A.D."/>
            <person name="van den Ende B.G."/>
            <person name="Fernandes G.F."/>
            <person name="Kano R."/>
            <person name="Hamelin R.C."/>
            <person name="Lopes-Bezerra L.M."/>
            <person name="Vasconcelos A.T."/>
            <person name="de Hoog S."/>
            <person name="de Camargo Z.P."/>
            <person name="Felipe M.S."/>
        </authorList>
    </citation>
    <scope>NUCLEOTIDE SEQUENCE [LARGE SCALE GENOMIC DNA]</scope>
    <source>
        <strain evidence="1 2">1099-18</strain>
    </source>
</reference>
<evidence type="ECO:0000313" key="1">
    <source>
        <dbReference type="EMBL" id="KJR89478.1"/>
    </source>
</evidence>
<dbReference type="EMBL" id="AXCR01000001">
    <property type="protein sequence ID" value="KJR89478.1"/>
    <property type="molecule type" value="Genomic_DNA"/>
</dbReference>
<dbReference type="RefSeq" id="XP_016592154.1">
    <property type="nucleotide sequence ID" value="XM_016733507.1"/>
</dbReference>
<reference evidence="1 2" key="1">
    <citation type="journal article" date="2014" name="BMC Genomics">
        <title>Comparative genomics of the major fungal agents of human and animal Sporotrichosis: Sporothrix schenckii and Sporothrix brasiliensis.</title>
        <authorList>
            <person name="Teixeira M.M."/>
            <person name="de Almeida L.G."/>
            <person name="Kubitschek-Barreira P."/>
            <person name="Alves F.L."/>
            <person name="Kioshima E.S."/>
            <person name="Abadio A.K."/>
            <person name="Fernandes L."/>
            <person name="Derengowski L.S."/>
            <person name="Ferreira K.S."/>
            <person name="Souza R.C."/>
            <person name="Ruiz J.C."/>
            <person name="de Andrade N.C."/>
            <person name="Paes H.C."/>
            <person name="Nicola A.M."/>
            <person name="Albuquerque P."/>
            <person name="Gerber A.L."/>
            <person name="Martins V.P."/>
            <person name="Peconick L.D."/>
            <person name="Neto A.V."/>
            <person name="Chaucanez C.B."/>
            <person name="Silva P.A."/>
            <person name="Cunha O.L."/>
            <person name="de Oliveira F.F."/>
            <person name="dos Santos T.C."/>
            <person name="Barros A.L."/>
            <person name="Soares M.A."/>
            <person name="de Oliveira L.M."/>
            <person name="Marini M.M."/>
            <person name="Villalobos-Duno H."/>
            <person name="Cunha M.M."/>
            <person name="de Hoog S."/>
            <person name="da Silveira J.F."/>
            <person name="Henrissat B."/>
            <person name="Nino-Vega G.A."/>
            <person name="Cisalpino P.S."/>
            <person name="Mora-Montes H.M."/>
            <person name="Almeida S.R."/>
            <person name="Stajich J.E."/>
            <person name="Lopes-Bezerra L.M."/>
            <person name="Vasconcelos A.T."/>
            <person name="Felipe M.S."/>
        </authorList>
    </citation>
    <scope>NUCLEOTIDE SEQUENCE [LARGE SCALE GENOMIC DNA]</scope>
    <source>
        <strain evidence="1 2">1099-18</strain>
    </source>
</reference>